<evidence type="ECO:0000256" key="2">
    <source>
        <dbReference type="ARBA" id="ARBA00022737"/>
    </source>
</evidence>
<dbReference type="GO" id="GO:0005737">
    <property type="term" value="C:cytoplasm"/>
    <property type="evidence" value="ECO:0007669"/>
    <property type="project" value="TreeGrafter"/>
</dbReference>
<dbReference type="InterPro" id="IPR003591">
    <property type="entry name" value="Leu-rich_rpt_typical-subtyp"/>
</dbReference>
<protein>
    <recommendedName>
        <fullName evidence="4">F-box domain-containing protein</fullName>
    </recommendedName>
</protein>
<organism evidence="3">
    <name type="scientific">viral metagenome</name>
    <dbReference type="NCBI Taxonomy" id="1070528"/>
    <lineage>
        <taxon>unclassified sequences</taxon>
        <taxon>metagenomes</taxon>
        <taxon>organismal metagenomes</taxon>
    </lineage>
</organism>
<proteinExistence type="predicted"/>
<dbReference type="PANTHER" id="PTHR48051:SF1">
    <property type="entry name" value="RAS SUPPRESSOR PROTEIN 1"/>
    <property type="match status" value="1"/>
</dbReference>
<dbReference type="SMART" id="SM00369">
    <property type="entry name" value="LRR_TYP"/>
    <property type="match status" value="6"/>
</dbReference>
<evidence type="ECO:0000313" key="3">
    <source>
        <dbReference type="EMBL" id="QHT01340.1"/>
    </source>
</evidence>
<keyword evidence="1" id="KW-0433">Leucine-rich repeat</keyword>
<dbReference type="SUPFAM" id="SSF52058">
    <property type="entry name" value="L domain-like"/>
    <property type="match status" value="1"/>
</dbReference>
<name>A0A6C0CBY8_9ZZZZ</name>
<sequence>MDYYNDDIFGEIMVHLFMNDVVMLSSVNRRFYDYVITFLTNICTDEDEIKYLVATHQLSYVQAYTTHRQIDAYRMMSRLSYKIIEVYEMTTLKLPPYYTSFAQLYVFSNLKNLEIQMVKSVHLTDSLTKLTKLESLSMTNCSGTNFEMIFGLANLTRLKFKWICLRGLLNSIGKLTKLKLLSITDGRITVIPNIFCLTNLTNICFDDNEIKYIPSDITVLTKLKTISLTNNRIISFPSSLENLTNLHTLNLYRAFSSSMPAKYITYPTGLWNLRLNANKIPTLAPMTQLKLLYRLGLVDNKIQKFPDVILECENLHILELGNNNITVIPSLICKCTSLTRLNLAHNKLTYLPMSLSRLTNLCDLNVSHNRLKAIPVEIMDLQKGNLKKFKYQSNNFDSNIT</sequence>
<keyword evidence="2" id="KW-0677">Repeat</keyword>
<dbReference type="Pfam" id="PF00560">
    <property type="entry name" value="LRR_1"/>
    <property type="match status" value="1"/>
</dbReference>
<dbReference type="InterPro" id="IPR001611">
    <property type="entry name" value="Leu-rich_rpt"/>
</dbReference>
<dbReference type="Pfam" id="PF13855">
    <property type="entry name" value="LRR_8"/>
    <property type="match status" value="1"/>
</dbReference>
<dbReference type="InterPro" id="IPR032675">
    <property type="entry name" value="LRR_dom_sf"/>
</dbReference>
<dbReference type="AlphaFoldDB" id="A0A6C0CBY8"/>
<dbReference type="PROSITE" id="PS51450">
    <property type="entry name" value="LRR"/>
    <property type="match status" value="3"/>
</dbReference>
<reference evidence="3" key="1">
    <citation type="journal article" date="2020" name="Nature">
        <title>Giant virus diversity and host interactions through global metagenomics.</title>
        <authorList>
            <person name="Schulz F."/>
            <person name="Roux S."/>
            <person name="Paez-Espino D."/>
            <person name="Jungbluth S."/>
            <person name="Walsh D.A."/>
            <person name="Denef V.J."/>
            <person name="McMahon K.D."/>
            <person name="Konstantinidis K.T."/>
            <person name="Eloe-Fadrosh E.A."/>
            <person name="Kyrpides N.C."/>
            <person name="Woyke T."/>
        </authorList>
    </citation>
    <scope>NUCLEOTIDE SEQUENCE</scope>
    <source>
        <strain evidence="3">GVMAG-M-3300020192-26</strain>
    </source>
</reference>
<dbReference type="InterPro" id="IPR050216">
    <property type="entry name" value="LRR_domain-containing"/>
</dbReference>
<dbReference type="SMART" id="SM00365">
    <property type="entry name" value="LRR_SD22"/>
    <property type="match status" value="4"/>
</dbReference>
<accession>A0A6C0CBY8</accession>
<evidence type="ECO:0000256" key="1">
    <source>
        <dbReference type="ARBA" id="ARBA00022614"/>
    </source>
</evidence>
<dbReference type="EMBL" id="MN739369">
    <property type="protein sequence ID" value="QHT01340.1"/>
    <property type="molecule type" value="Genomic_DNA"/>
</dbReference>
<dbReference type="PANTHER" id="PTHR48051">
    <property type="match status" value="1"/>
</dbReference>
<evidence type="ECO:0008006" key="4">
    <source>
        <dbReference type="Google" id="ProtNLM"/>
    </source>
</evidence>
<dbReference type="Gene3D" id="3.80.10.10">
    <property type="entry name" value="Ribonuclease Inhibitor"/>
    <property type="match status" value="1"/>
</dbReference>